<evidence type="ECO:0000313" key="7">
    <source>
        <dbReference type="Proteomes" id="UP000799776"/>
    </source>
</evidence>
<comment type="similarity">
    <text evidence="1">Belongs to the oxygen-dependent FAD-linked oxidoreductase family.</text>
</comment>
<dbReference type="OrthoDB" id="415825at2759"/>
<dbReference type="AlphaFoldDB" id="A0A9P4LY81"/>
<dbReference type="EMBL" id="ML978722">
    <property type="protein sequence ID" value="KAF2086851.1"/>
    <property type="molecule type" value="Genomic_DNA"/>
</dbReference>
<dbReference type="GO" id="GO:0071949">
    <property type="term" value="F:FAD binding"/>
    <property type="evidence" value="ECO:0007669"/>
    <property type="project" value="InterPro"/>
</dbReference>
<evidence type="ECO:0000256" key="3">
    <source>
        <dbReference type="ARBA" id="ARBA00022827"/>
    </source>
</evidence>
<dbReference type="Pfam" id="PF08031">
    <property type="entry name" value="BBE"/>
    <property type="match status" value="1"/>
</dbReference>
<keyword evidence="2" id="KW-0285">Flavoprotein</keyword>
<gene>
    <name evidence="6" type="ORF">K490DRAFT_43243</name>
</gene>
<dbReference type="Pfam" id="PF01565">
    <property type="entry name" value="FAD_binding_4"/>
    <property type="match status" value="1"/>
</dbReference>
<dbReference type="InterPro" id="IPR006094">
    <property type="entry name" value="Oxid_FAD_bind_N"/>
</dbReference>
<keyword evidence="4" id="KW-0560">Oxidoreductase</keyword>
<evidence type="ECO:0000256" key="2">
    <source>
        <dbReference type="ARBA" id="ARBA00022630"/>
    </source>
</evidence>
<protein>
    <submittedName>
        <fullName evidence="6">Glucooligosaccharide oxidase</fullName>
    </submittedName>
</protein>
<dbReference type="Proteomes" id="UP000799776">
    <property type="component" value="Unassembled WGS sequence"/>
</dbReference>
<dbReference type="InterPro" id="IPR050416">
    <property type="entry name" value="FAD-linked_Oxidoreductase"/>
</dbReference>
<reference evidence="6" key="1">
    <citation type="journal article" date="2020" name="Stud. Mycol.">
        <title>101 Dothideomycetes genomes: a test case for predicting lifestyles and emergence of pathogens.</title>
        <authorList>
            <person name="Haridas S."/>
            <person name="Albert R."/>
            <person name="Binder M."/>
            <person name="Bloem J."/>
            <person name="Labutti K."/>
            <person name="Salamov A."/>
            <person name="Andreopoulos B."/>
            <person name="Baker S."/>
            <person name="Barry K."/>
            <person name="Bills G."/>
            <person name="Bluhm B."/>
            <person name="Cannon C."/>
            <person name="Castanera R."/>
            <person name="Culley D."/>
            <person name="Daum C."/>
            <person name="Ezra D."/>
            <person name="Gonzalez J."/>
            <person name="Henrissat B."/>
            <person name="Kuo A."/>
            <person name="Liang C."/>
            <person name="Lipzen A."/>
            <person name="Lutzoni F."/>
            <person name="Magnuson J."/>
            <person name="Mondo S."/>
            <person name="Nolan M."/>
            <person name="Ohm R."/>
            <person name="Pangilinan J."/>
            <person name="Park H.-J."/>
            <person name="Ramirez L."/>
            <person name="Alfaro M."/>
            <person name="Sun H."/>
            <person name="Tritt A."/>
            <person name="Yoshinaga Y."/>
            <person name="Zwiers L.-H."/>
            <person name="Turgeon B."/>
            <person name="Goodwin S."/>
            <person name="Spatafora J."/>
            <person name="Crous P."/>
            <person name="Grigoriev I."/>
        </authorList>
    </citation>
    <scope>NUCLEOTIDE SEQUENCE</scope>
    <source>
        <strain evidence="6">CBS 121410</strain>
    </source>
</reference>
<keyword evidence="7" id="KW-1185">Reference proteome</keyword>
<dbReference type="SUPFAM" id="SSF56176">
    <property type="entry name" value="FAD-binding/transporter-associated domain-like"/>
    <property type="match status" value="1"/>
</dbReference>
<dbReference type="PROSITE" id="PS51387">
    <property type="entry name" value="FAD_PCMH"/>
    <property type="match status" value="1"/>
</dbReference>
<organism evidence="6 7">
    <name type="scientific">Saccharata proteae CBS 121410</name>
    <dbReference type="NCBI Taxonomy" id="1314787"/>
    <lineage>
        <taxon>Eukaryota</taxon>
        <taxon>Fungi</taxon>
        <taxon>Dikarya</taxon>
        <taxon>Ascomycota</taxon>
        <taxon>Pezizomycotina</taxon>
        <taxon>Dothideomycetes</taxon>
        <taxon>Dothideomycetes incertae sedis</taxon>
        <taxon>Botryosphaeriales</taxon>
        <taxon>Saccharataceae</taxon>
        <taxon>Saccharata</taxon>
    </lineage>
</organism>
<keyword evidence="3" id="KW-0274">FAD</keyword>
<sequence>MGGLTDRSSTSGGLQSCLTNAVGGNHDLVAFPNKFLYQEEDVKPYNLDYEITPAAVTYPESADMVSAIVQCAAQYDVKCQARSGGHSYANYGLGGTDGAVVVDMKHFQQFSMDESTWIATIGAGTLLHNIDTKLHAAGNRAIAHGTSPPIGVGGHATMGGLGPLSRQWGTTTDQVESMTVVLANGTQVNCSKEEHSDVFFAMRGAGASFGIVTEFRFNTHPEPTEMVSYAYNLTFGGPDLLAQTFKDWTAWITQANLTWKLASVCTILEDGMIISGTFFGSQDEFSGLNIEVQLPNLPPVELTLHDSYLGMLAHDAEELGLVLGSSIPASFYSKSLTFTPQTYMTDEGIDALFEYLHKTHKGTIIWFVIFDLEGGYINTIPKDEAAYVLRDTQYFLQTYAVDIGPVSDTTHNFLQGVNDVIANYTPGVGGAYSGYVDRYLPNGQQEYWQSNLPRLEQIKKQIDPNDVFHNPQSVAPASD</sequence>
<evidence type="ECO:0000256" key="1">
    <source>
        <dbReference type="ARBA" id="ARBA00005466"/>
    </source>
</evidence>
<dbReference type="InterPro" id="IPR036318">
    <property type="entry name" value="FAD-bd_PCMH-like_sf"/>
</dbReference>
<name>A0A9P4LY81_9PEZI</name>
<evidence type="ECO:0000259" key="5">
    <source>
        <dbReference type="PROSITE" id="PS51387"/>
    </source>
</evidence>
<dbReference type="InterPro" id="IPR016166">
    <property type="entry name" value="FAD-bd_PCMH"/>
</dbReference>
<dbReference type="PANTHER" id="PTHR42973">
    <property type="entry name" value="BINDING OXIDOREDUCTASE, PUTATIVE (AFU_ORTHOLOGUE AFUA_1G17690)-RELATED"/>
    <property type="match status" value="1"/>
</dbReference>
<proteinExistence type="inferred from homology"/>
<accession>A0A9P4LY81</accession>
<dbReference type="Gene3D" id="3.40.462.20">
    <property type="match status" value="1"/>
</dbReference>
<comment type="caution">
    <text evidence="6">The sequence shown here is derived from an EMBL/GenBank/DDBJ whole genome shotgun (WGS) entry which is preliminary data.</text>
</comment>
<evidence type="ECO:0000313" key="6">
    <source>
        <dbReference type="EMBL" id="KAF2086851.1"/>
    </source>
</evidence>
<dbReference type="GO" id="GO:0016491">
    <property type="term" value="F:oxidoreductase activity"/>
    <property type="evidence" value="ECO:0007669"/>
    <property type="project" value="UniProtKB-KW"/>
</dbReference>
<dbReference type="PANTHER" id="PTHR42973:SF17">
    <property type="entry name" value="OXIDASE, PUTATIVE (AFU_ORTHOLOGUE AFUA_6G14340)-RELATED"/>
    <property type="match status" value="1"/>
</dbReference>
<evidence type="ECO:0000256" key="4">
    <source>
        <dbReference type="ARBA" id="ARBA00023002"/>
    </source>
</evidence>
<dbReference type="Gene3D" id="3.30.465.10">
    <property type="match status" value="1"/>
</dbReference>
<dbReference type="InterPro" id="IPR012951">
    <property type="entry name" value="BBE"/>
</dbReference>
<dbReference type="InterPro" id="IPR016169">
    <property type="entry name" value="FAD-bd_PCMH_sub2"/>
</dbReference>
<feature type="domain" description="FAD-binding PCMH-type" evidence="5">
    <location>
        <begin position="49"/>
        <end position="222"/>
    </location>
</feature>